<protein>
    <submittedName>
        <fullName evidence="1">Uncharacterized protein</fullName>
    </submittedName>
</protein>
<reference evidence="1 2" key="1">
    <citation type="submission" date="2019-02" db="EMBL/GenBank/DDBJ databases">
        <title>Deep-cultivation of Planctomycetes and their phenomic and genomic characterization uncovers novel biology.</title>
        <authorList>
            <person name="Wiegand S."/>
            <person name="Jogler M."/>
            <person name="Boedeker C."/>
            <person name="Pinto D."/>
            <person name="Vollmers J."/>
            <person name="Rivas-Marin E."/>
            <person name="Kohn T."/>
            <person name="Peeters S.H."/>
            <person name="Heuer A."/>
            <person name="Rast P."/>
            <person name="Oberbeckmann S."/>
            <person name="Bunk B."/>
            <person name="Jeske O."/>
            <person name="Meyerdierks A."/>
            <person name="Storesund J.E."/>
            <person name="Kallscheuer N."/>
            <person name="Luecker S."/>
            <person name="Lage O.M."/>
            <person name="Pohl T."/>
            <person name="Merkel B.J."/>
            <person name="Hornburger P."/>
            <person name="Mueller R.-W."/>
            <person name="Bruemmer F."/>
            <person name="Labrenz M."/>
            <person name="Spormann A.M."/>
            <person name="Op den Camp H."/>
            <person name="Overmann J."/>
            <person name="Amann R."/>
            <person name="Jetten M.S.M."/>
            <person name="Mascher T."/>
            <person name="Medema M.H."/>
            <person name="Devos D.P."/>
            <person name="Kaster A.-K."/>
            <person name="Ovreas L."/>
            <person name="Rohde M."/>
            <person name="Galperin M.Y."/>
            <person name="Jogler C."/>
        </authorList>
    </citation>
    <scope>NUCLEOTIDE SEQUENCE [LARGE SCALE GENOMIC DNA]</scope>
    <source>
        <strain evidence="1 2">HG15A2</strain>
    </source>
</reference>
<accession>A0A517MV06</accession>
<gene>
    <name evidence="1" type="ORF">HG15A2_19930</name>
</gene>
<evidence type="ECO:0000313" key="2">
    <source>
        <dbReference type="Proteomes" id="UP000319852"/>
    </source>
</evidence>
<dbReference type="EMBL" id="CP036263">
    <property type="protein sequence ID" value="QDS98711.1"/>
    <property type="molecule type" value="Genomic_DNA"/>
</dbReference>
<name>A0A517MV06_9BACT</name>
<dbReference type="KEGG" id="amob:HG15A2_19930"/>
<dbReference type="AlphaFoldDB" id="A0A517MV06"/>
<proteinExistence type="predicted"/>
<keyword evidence="2" id="KW-1185">Reference proteome</keyword>
<dbReference type="Proteomes" id="UP000319852">
    <property type="component" value="Chromosome"/>
</dbReference>
<evidence type="ECO:0000313" key="1">
    <source>
        <dbReference type="EMBL" id="QDS98711.1"/>
    </source>
</evidence>
<organism evidence="1 2">
    <name type="scientific">Adhaeretor mobilis</name>
    <dbReference type="NCBI Taxonomy" id="1930276"/>
    <lineage>
        <taxon>Bacteria</taxon>
        <taxon>Pseudomonadati</taxon>
        <taxon>Planctomycetota</taxon>
        <taxon>Planctomycetia</taxon>
        <taxon>Pirellulales</taxon>
        <taxon>Lacipirellulaceae</taxon>
        <taxon>Adhaeretor</taxon>
    </lineage>
</organism>
<sequence length="143" mass="16047">MTPESITSLNRLLAIQCRSFPQYLQWSRPYVPRGREEIMETILTIVADQDAIADRISHMLQESNGWTRTGDFPMEFTDLHDLNIDFLLNAAVNYQEQDVEIIDSLVQQLSTSPAAKAVAEESLGMAKGHLDLLRELLPTSAAS</sequence>
<dbReference type="RefSeq" id="WP_145059939.1">
    <property type="nucleotide sequence ID" value="NZ_CP036263.1"/>
</dbReference>
<dbReference type="OrthoDB" id="282205at2"/>